<dbReference type="Proteomes" id="UP000179164">
    <property type="component" value="Unassembled WGS sequence"/>
</dbReference>
<feature type="domain" description="Alcohol dehydrogenase-like C-terminal" evidence="5">
    <location>
        <begin position="193"/>
        <end position="323"/>
    </location>
</feature>
<protein>
    <recommendedName>
        <fullName evidence="9">Theronine dehydrogenase</fullName>
    </recommendedName>
</protein>
<dbReference type="PROSITE" id="PS00059">
    <property type="entry name" value="ADH_ZINC"/>
    <property type="match status" value="1"/>
</dbReference>
<dbReference type="STRING" id="1798543.A2898_03400"/>
<keyword evidence="3" id="KW-0560">Oxidoreductase</keyword>
<dbReference type="PANTHER" id="PTHR43401">
    <property type="entry name" value="L-THREONINE 3-DEHYDROGENASE"/>
    <property type="match status" value="1"/>
</dbReference>
<comment type="cofactor">
    <cofactor evidence="4">
        <name>Zn(2+)</name>
        <dbReference type="ChEBI" id="CHEBI:29105"/>
    </cofactor>
</comment>
<dbReference type="PANTHER" id="PTHR43401:SF2">
    <property type="entry name" value="L-THREONINE 3-DEHYDROGENASE"/>
    <property type="match status" value="1"/>
</dbReference>
<dbReference type="InterPro" id="IPR002328">
    <property type="entry name" value="ADH_Zn_CS"/>
</dbReference>
<dbReference type="GO" id="GO:0016491">
    <property type="term" value="F:oxidoreductase activity"/>
    <property type="evidence" value="ECO:0007669"/>
    <property type="project" value="UniProtKB-KW"/>
</dbReference>
<sequence>MLAFTYDDRESWEQTKGLKKISVPDPVLSADEHEWVIVKLRYVGVCGSDRGIWFRQAFRDQILSSLKREQKHTRIVGHELFGEIVDAGSAIKDKYGFKKGDLVSAESHITCGKCYQCKKGERHVCTDEIILGIGINGCFAEYIKLPGKVLWHTDTSKIRPEVACMQEPFGNAVHAATRVDLRAKRVAVLGCGPIGLMAIMVAKATGAEMIIASDPNKNKLELAKSFGADLTFSTLRDPGPGYDSELVQKIAQETGGVGVDVALEMAGYHTSVNTAIQTVRRGGDVILFGIKIGDINIKMFDRLIVRGVTMHSIIGRQIFKTWEITKQLLEDRSNGIQENLWNGLLNGGSGTLLPFADATTQTFEEHLLAHPKTVLKF</sequence>
<comment type="similarity">
    <text evidence="4">Belongs to the zinc-containing alcohol dehydrogenase family.</text>
</comment>
<dbReference type="Pfam" id="PF00107">
    <property type="entry name" value="ADH_zinc_N"/>
    <property type="match status" value="1"/>
</dbReference>
<dbReference type="SUPFAM" id="SSF51735">
    <property type="entry name" value="NAD(P)-binding Rossmann-fold domains"/>
    <property type="match status" value="1"/>
</dbReference>
<evidence type="ECO:0000256" key="2">
    <source>
        <dbReference type="ARBA" id="ARBA00022833"/>
    </source>
</evidence>
<evidence type="ECO:0000256" key="4">
    <source>
        <dbReference type="RuleBase" id="RU361277"/>
    </source>
</evidence>
<dbReference type="SUPFAM" id="SSF50129">
    <property type="entry name" value="GroES-like"/>
    <property type="match status" value="1"/>
</dbReference>
<evidence type="ECO:0008006" key="9">
    <source>
        <dbReference type="Google" id="ProtNLM"/>
    </source>
</evidence>
<dbReference type="InterPro" id="IPR036291">
    <property type="entry name" value="NAD(P)-bd_dom_sf"/>
</dbReference>
<dbReference type="Gene3D" id="3.90.180.10">
    <property type="entry name" value="Medium-chain alcohol dehydrogenases, catalytic domain"/>
    <property type="match status" value="1"/>
</dbReference>
<dbReference type="InterPro" id="IPR013154">
    <property type="entry name" value="ADH-like_N"/>
</dbReference>
<dbReference type="AlphaFoldDB" id="A0A1G2B3U5"/>
<dbReference type="Pfam" id="PF08240">
    <property type="entry name" value="ADH_N"/>
    <property type="match status" value="1"/>
</dbReference>
<accession>A0A1G2B3U5</accession>
<evidence type="ECO:0000259" key="6">
    <source>
        <dbReference type="Pfam" id="PF08240"/>
    </source>
</evidence>
<keyword evidence="1 4" id="KW-0479">Metal-binding</keyword>
<evidence type="ECO:0000259" key="5">
    <source>
        <dbReference type="Pfam" id="PF00107"/>
    </source>
</evidence>
<evidence type="ECO:0000256" key="3">
    <source>
        <dbReference type="ARBA" id="ARBA00023002"/>
    </source>
</evidence>
<dbReference type="InterPro" id="IPR011032">
    <property type="entry name" value="GroES-like_sf"/>
</dbReference>
<dbReference type="InterPro" id="IPR050129">
    <property type="entry name" value="Zn_alcohol_dh"/>
</dbReference>
<evidence type="ECO:0000313" key="8">
    <source>
        <dbReference type="Proteomes" id="UP000179164"/>
    </source>
</evidence>
<reference evidence="7 8" key="1">
    <citation type="journal article" date="2016" name="Nat. Commun.">
        <title>Thousands of microbial genomes shed light on interconnected biogeochemical processes in an aquifer system.</title>
        <authorList>
            <person name="Anantharaman K."/>
            <person name="Brown C.T."/>
            <person name="Hug L.A."/>
            <person name="Sharon I."/>
            <person name="Castelle C.J."/>
            <person name="Probst A.J."/>
            <person name="Thomas B.C."/>
            <person name="Singh A."/>
            <person name="Wilkins M.J."/>
            <person name="Karaoz U."/>
            <person name="Brodie E.L."/>
            <person name="Williams K.H."/>
            <person name="Hubbard S.S."/>
            <person name="Banfield J.F."/>
        </authorList>
    </citation>
    <scope>NUCLEOTIDE SEQUENCE [LARGE SCALE GENOMIC DNA]</scope>
</reference>
<keyword evidence="2 4" id="KW-0862">Zinc</keyword>
<gene>
    <name evidence="7" type="ORF">A2898_03400</name>
</gene>
<proteinExistence type="inferred from homology"/>
<name>A0A1G2B3U5_9BACT</name>
<dbReference type="Gene3D" id="3.40.50.720">
    <property type="entry name" value="NAD(P)-binding Rossmann-like Domain"/>
    <property type="match status" value="1"/>
</dbReference>
<evidence type="ECO:0000256" key="1">
    <source>
        <dbReference type="ARBA" id="ARBA00022723"/>
    </source>
</evidence>
<dbReference type="GO" id="GO:0008270">
    <property type="term" value="F:zinc ion binding"/>
    <property type="evidence" value="ECO:0007669"/>
    <property type="project" value="InterPro"/>
</dbReference>
<dbReference type="InterPro" id="IPR013149">
    <property type="entry name" value="ADH-like_C"/>
</dbReference>
<evidence type="ECO:0000313" key="7">
    <source>
        <dbReference type="EMBL" id="OGY83309.1"/>
    </source>
</evidence>
<feature type="domain" description="Alcohol dehydrogenase-like N-terminal" evidence="6">
    <location>
        <begin position="34"/>
        <end position="151"/>
    </location>
</feature>
<organism evidence="7 8">
    <name type="scientific">Candidatus Kerfeldbacteria bacterium RIFCSPLOWO2_01_FULL_48_11</name>
    <dbReference type="NCBI Taxonomy" id="1798543"/>
    <lineage>
        <taxon>Bacteria</taxon>
        <taxon>Candidatus Kerfeldiibacteriota</taxon>
    </lineage>
</organism>
<dbReference type="EMBL" id="MHKE01000014">
    <property type="protein sequence ID" value="OGY83309.1"/>
    <property type="molecule type" value="Genomic_DNA"/>
</dbReference>
<comment type="caution">
    <text evidence="7">The sequence shown here is derived from an EMBL/GenBank/DDBJ whole genome shotgun (WGS) entry which is preliminary data.</text>
</comment>